<feature type="domain" description="Gamma tubulin complex component C-terminal" evidence="7">
    <location>
        <begin position="553"/>
        <end position="927"/>
    </location>
</feature>
<feature type="region of interest" description="Disordered" evidence="6">
    <location>
        <begin position="46"/>
        <end position="66"/>
    </location>
</feature>
<proteinExistence type="inferred from homology"/>
<dbReference type="PANTHER" id="PTHR19302">
    <property type="entry name" value="GAMMA TUBULIN COMPLEX PROTEIN"/>
    <property type="match status" value="1"/>
</dbReference>
<keyword evidence="2 5" id="KW-0963">Cytoplasm</keyword>
<dbReference type="GO" id="GO:0051225">
    <property type="term" value="P:spindle assembly"/>
    <property type="evidence" value="ECO:0007669"/>
    <property type="project" value="TreeGrafter"/>
</dbReference>
<evidence type="ECO:0000313" key="9">
    <source>
        <dbReference type="Proteomes" id="UP000076738"/>
    </source>
</evidence>
<dbReference type="Gene3D" id="1.20.120.1900">
    <property type="entry name" value="Gamma-tubulin complex, C-terminal domain"/>
    <property type="match status" value="1"/>
</dbReference>
<reference evidence="8 9" key="1">
    <citation type="journal article" date="2016" name="Mol. Biol. Evol.">
        <title>Comparative Genomics of Early-Diverging Mushroom-Forming Fungi Provides Insights into the Origins of Lignocellulose Decay Capabilities.</title>
        <authorList>
            <person name="Nagy L.G."/>
            <person name="Riley R."/>
            <person name="Tritt A."/>
            <person name="Adam C."/>
            <person name="Daum C."/>
            <person name="Floudas D."/>
            <person name="Sun H."/>
            <person name="Yadav J.S."/>
            <person name="Pangilinan J."/>
            <person name="Larsson K.H."/>
            <person name="Matsuura K."/>
            <person name="Barry K."/>
            <person name="Labutti K."/>
            <person name="Kuo R."/>
            <person name="Ohm R.A."/>
            <person name="Bhattacharya S.S."/>
            <person name="Shirouzu T."/>
            <person name="Yoshinaga Y."/>
            <person name="Martin F.M."/>
            <person name="Grigoriev I.V."/>
            <person name="Hibbett D.S."/>
        </authorList>
    </citation>
    <scope>NUCLEOTIDE SEQUENCE [LARGE SCALE GENOMIC DNA]</scope>
    <source>
        <strain evidence="8 9">TUFC12733</strain>
    </source>
</reference>
<dbReference type="GO" id="GO:0007020">
    <property type="term" value="P:microtubule nucleation"/>
    <property type="evidence" value="ECO:0007669"/>
    <property type="project" value="InterPro"/>
</dbReference>
<accession>A0A167K641</accession>
<organism evidence="8 9">
    <name type="scientific">Calocera viscosa (strain TUFC12733)</name>
    <dbReference type="NCBI Taxonomy" id="1330018"/>
    <lineage>
        <taxon>Eukaryota</taxon>
        <taxon>Fungi</taxon>
        <taxon>Dikarya</taxon>
        <taxon>Basidiomycota</taxon>
        <taxon>Agaricomycotina</taxon>
        <taxon>Dacrymycetes</taxon>
        <taxon>Dacrymycetales</taxon>
        <taxon>Dacrymycetaceae</taxon>
        <taxon>Calocera</taxon>
    </lineage>
</organism>
<protein>
    <recommendedName>
        <fullName evidence="5">Spindle pole body component</fullName>
    </recommendedName>
</protein>
<comment type="similarity">
    <text evidence="1 5">Belongs to the TUBGCP family.</text>
</comment>
<keyword evidence="3 5" id="KW-0493">Microtubule</keyword>
<gene>
    <name evidence="8" type="ORF">CALVIDRAFT_599972</name>
</gene>
<evidence type="ECO:0000259" key="7">
    <source>
        <dbReference type="Pfam" id="PF04130"/>
    </source>
</evidence>
<dbReference type="OrthoDB" id="775571at2759"/>
<dbReference type="InterPro" id="IPR040457">
    <property type="entry name" value="GCP_C"/>
</dbReference>
<comment type="subcellular location">
    <subcellularLocation>
        <location evidence="5">Cytoplasm</location>
        <location evidence="5">Cytoskeleton</location>
        <location evidence="5">Microtubule organizing center</location>
    </subcellularLocation>
</comment>
<dbReference type="Proteomes" id="UP000076738">
    <property type="component" value="Unassembled WGS sequence"/>
</dbReference>
<dbReference type="EMBL" id="KV417295">
    <property type="protein sequence ID" value="KZO94300.1"/>
    <property type="molecule type" value="Genomic_DNA"/>
</dbReference>
<evidence type="ECO:0000256" key="5">
    <source>
        <dbReference type="RuleBase" id="RU363050"/>
    </source>
</evidence>
<evidence type="ECO:0000256" key="2">
    <source>
        <dbReference type="ARBA" id="ARBA00022490"/>
    </source>
</evidence>
<sequence>MAGLADHLDDTSLRPLDLLLPDWLPSSAELPRDPEDAFAKSLALALSPPPGSRLRQEALEPEGPRERGVIEEVELEEFEEENHLWELAAKAVTVQPTLLTWDTSPQVFRLPPLLSHHPELFYAALRKTVDTPKVIPLNASYVASELRTVLVGYSGSLWIWDAEREEFNPGENAPEAIIVDGYTAAACSSIFERFLTIGTLLRRLQAVPDQLRGYLHILRLHTVIDHQDRASESWMHAFSHALTLVLSHIRDTLEKEPACPSWNLSSLHLEYESQEALLTALADLLRRDRRHIPPYRSFPSNMISALYKALDRATASSSPHVLQCTIAFLLQLSTQPCVKAVEDSLGLGQATFLAGFVDDLADVANVTDDPVPKEVKAFEMILPTDVRQTLERGRKSLALLKKACPSHILCGRSAEDIDNAEHLRWIWSDAEVQSIQIQAERQADLLRTLVERWKLGLATHQVSKDVPFPRLADAANPFDTSVVPLPPAGSSNDNAFTEFLQSHPAPLLPSFAPTLPLLLHHVFAKILARSKVISHALLETLLSPPSQEGGADLLAYIHILKSFHLLSFTPFTELLANALFVHPSPEIAHAPGTRSRVRARLGIASLPHQVTGEEFAAVGLGVGLTQRGQWPPGGSDLNWILRRVVIDALAADMQGRAESTHIDKVWEEADSIVGFGIRDIEEGDDAWLDPLAVEALDFLDLQYKVPRSLAVILSDNVVSKYRGIFSFLLRVLRVDTVVRTIFHPSFHESLFPASAQHTRLLYRTRFLAQSFITSLVDYLFDTAIRSPWDAFHARLTHVRESNAHDTELQDVFAVAAYHDAVMDSILEGCMLRSHQTKLAGELKTSLGTVLLLGQLVLDRRRGTVSEGEGGKKLEALADRFSTSVQKLIDFLKHYHGREVERSRVGAKRETGPRGANLADLLLRLNFHEPPKRME</sequence>
<dbReference type="GO" id="GO:0000922">
    <property type="term" value="C:spindle pole"/>
    <property type="evidence" value="ECO:0007669"/>
    <property type="project" value="InterPro"/>
</dbReference>
<dbReference type="GO" id="GO:0000278">
    <property type="term" value="P:mitotic cell cycle"/>
    <property type="evidence" value="ECO:0007669"/>
    <property type="project" value="TreeGrafter"/>
</dbReference>
<dbReference type="GO" id="GO:0000930">
    <property type="term" value="C:gamma-tubulin complex"/>
    <property type="evidence" value="ECO:0007669"/>
    <property type="project" value="UniProtKB-ARBA"/>
</dbReference>
<dbReference type="GO" id="GO:0043015">
    <property type="term" value="F:gamma-tubulin binding"/>
    <property type="evidence" value="ECO:0007669"/>
    <property type="project" value="InterPro"/>
</dbReference>
<evidence type="ECO:0000256" key="6">
    <source>
        <dbReference type="SAM" id="MobiDB-lite"/>
    </source>
</evidence>
<evidence type="ECO:0000313" key="8">
    <source>
        <dbReference type="EMBL" id="KZO94300.1"/>
    </source>
</evidence>
<dbReference type="GO" id="GO:0031122">
    <property type="term" value="P:cytoplasmic microtubule organization"/>
    <property type="evidence" value="ECO:0007669"/>
    <property type="project" value="TreeGrafter"/>
</dbReference>
<keyword evidence="9" id="KW-1185">Reference proteome</keyword>
<feature type="compositionally biased region" description="Basic and acidic residues" evidence="6">
    <location>
        <begin position="54"/>
        <end position="66"/>
    </location>
</feature>
<evidence type="ECO:0000256" key="1">
    <source>
        <dbReference type="ARBA" id="ARBA00010337"/>
    </source>
</evidence>
<dbReference type="InterPro" id="IPR042241">
    <property type="entry name" value="GCP_C_sf"/>
</dbReference>
<keyword evidence="4 5" id="KW-0206">Cytoskeleton</keyword>
<dbReference type="GO" id="GO:0005874">
    <property type="term" value="C:microtubule"/>
    <property type="evidence" value="ECO:0007669"/>
    <property type="project" value="UniProtKB-KW"/>
</dbReference>
<evidence type="ECO:0000256" key="4">
    <source>
        <dbReference type="ARBA" id="ARBA00023212"/>
    </source>
</evidence>
<dbReference type="GO" id="GO:0051321">
    <property type="term" value="P:meiotic cell cycle"/>
    <property type="evidence" value="ECO:0007669"/>
    <property type="project" value="TreeGrafter"/>
</dbReference>
<dbReference type="PANTHER" id="PTHR19302:SF70">
    <property type="entry name" value="GAMMA-TUBULIN COMPLEX COMPONENT 6"/>
    <property type="match status" value="1"/>
</dbReference>
<dbReference type="GO" id="GO:0005816">
    <property type="term" value="C:spindle pole body"/>
    <property type="evidence" value="ECO:0007669"/>
    <property type="project" value="UniProtKB-ARBA"/>
</dbReference>
<name>A0A167K641_CALVF</name>
<dbReference type="Pfam" id="PF04130">
    <property type="entry name" value="GCP_C_terminal"/>
    <property type="match status" value="1"/>
</dbReference>
<dbReference type="STRING" id="1330018.A0A167K641"/>
<dbReference type="AlphaFoldDB" id="A0A167K641"/>
<evidence type="ECO:0000256" key="3">
    <source>
        <dbReference type="ARBA" id="ARBA00022701"/>
    </source>
</evidence>
<dbReference type="InterPro" id="IPR007259">
    <property type="entry name" value="GCP"/>
</dbReference>
<dbReference type="GO" id="GO:0051011">
    <property type="term" value="F:microtubule minus-end binding"/>
    <property type="evidence" value="ECO:0007669"/>
    <property type="project" value="TreeGrafter"/>
</dbReference>